<dbReference type="Proteomes" id="UP000749559">
    <property type="component" value="Unassembled WGS sequence"/>
</dbReference>
<gene>
    <name evidence="1" type="ORF">OFUS_LOCUS15177</name>
</gene>
<evidence type="ECO:0000313" key="2">
    <source>
        <dbReference type="Proteomes" id="UP000749559"/>
    </source>
</evidence>
<proteinExistence type="predicted"/>
<keyword evidence="2" id="KW-1185">Reference proteome</keyword>
<organism evidence="1 2">
    <name type="scientific">Owenia fusiformis</name>
    <name type="common">Polychaete worm</name>
    <dbReference type="NCBI Taxonomy" id="6347"/>
    <lineage>
        <taxon>Eukaryota</taxon>
        <taxon>Metazoa</taxon>
        <taxon>Spiralia</taxon>
        <taxon>Lophotrochozoa</taxon>
        <taxon>Annelida</taxon>
        <taxon>Polychaeta</taxon>
        <taxon>Sedentaria</taxon>
        <taxon>Canalipalpata</taxon>
        <taxon>Sabellida</taxon>
        <taxon>Oweniida</taxon>
        <taxon>Oweniidae</taxon>
        <taxon>Owenia</taxon>
    </lineage>
</organism>
<sequence>MYKCVAIVLMALVGLAVSQYSSHAAHGRSNPCPDNHNHDYCFSLRDGTYWDPWNPYCGYIDCSGGVTYWRSCPAALRQEPLQRHVNLN</sequence>
<comment type="caution">
    <text evidence="1">The sequence shown here is derived from an EMBL/GenBank/DDBJ whole genome shotgun (WGS) entry which is preliminary data.</text>
</comment>
<dbReference type="EMBL" id="CAIIXF020000007">
    <property type="protein sequence ID" value="CAH1789893.1"/>
    <property type="molecule type" value="Genomic_DNA"/>
</dbReference>
<dbReference type="OrthoDB" id="10637371at2759"/>
<dbReference type="AlphaFoldDB" id="A0A8J1XRZ0"/>
<reference evidence="1" key="1">
    <citation type="submission" date="2022-03" db="EMBL/GenBank/DDBJ databases">
        <authorList>
            <person name="Martin C."/>
        </authorList>
    </citation>
    <scope>NUCLEOTIDE SEQUENCE</scope>
</reference>
<protein>
    <submittedName>
        <fullName evidence="1">Uncharacterized protein</fullName>
    </submittedName>
</protein>
<accession>A0A8J1XRZ0</accession>
<name>A0A8J1XRZ0_OWEFU</name>
<evidence type="ECO:0000313" key="1">
    <source>
        <dbReference type="EMBL" id="CAH1789893.1"/>
    </source>
</evidence>